<dbReference type="Proteomes" id="UP000000343">
    <property type="component" value="Chromosome"/>
</dbReference>
<dbReference type="EMBL" id="CP002480">
    <property type="protein sequence ID" value="ADW70537.1"/>
    <property type="molecule type" value="Genomic_DNA"/>
</dbReference>
<protein>
    <submittedName>
        <fullName evidence="1">Transcriptional regulator, CopG family</fullName>
    </submittedName>
</protein>
<dbReference type="KEGG" id="acm:AciX9_3532"/>
<gene>
    <name evidence="1" type="ordered locus">AciX9_3532</name>
</gene>
<dbReference type="HOGENOM" id="CLU_2617045_0_0_0"/>
<dbReference type="PaxDb" id="1198114-AciX9_3532"/>
<dbReference type="OrthoDB" id="123435at2"/>
<dbReference type="RefSeq" id="WP_013581848.1">
    <property type="nucleotide sequence ID" value="NC_015064.1"/>
</dbReference>
<name>E8X429_GRATM</name>
<proteinExistence type="predicted"/>
<accession>E8X429</accession>
<dbReference type="STRING" id="1198114.AciX9_3532"/>
<reference evidence="2" key="1">
    <citation type="submission" date="2011-01" db="EMBL/GenBank/DDBJ databases">
        <title>Complete sequence of chromosome of Acidobacterium sp. MP5ACTX9.</title>
        <authorList>
            <consortium name="US DOE Joint Genome Institute"/>
            <person name="Lucas S."/>
            <person name="Copeland A."/>
            <person name="Lapidus A."/>
            <person name="Cheng J.-F."/>
            <person name="Goodwin L."/>
            <person name="Pitluck S."/>
            <person name="Teshima H."/>
            <person name="Detter J.C."/>
            <person name="Han C."/>
            <person name="Tapia R."/>
            <person name="Land M."/>
            <person name="Hauser L."/>
            <person name="Kyrpides N."/>
            <person name="Ivanova N."/>
            <person name="Ovchinnikova G."/>
            <person name="Pagani I."/>
            <person name="Rawat S.R."/>
            <person name="Mannisto M."/>
            <person name="Haggblom M.M."/>
            <person name="Woyke T."/>
        </authorList>
    </citation>
    <scope>NUCLEOTIDE SEQUENCE [LARGE SCALE GENOMIC DNA]</scope>
    <source>
        <strain evidence="2">MP5ACTX9</strain>
    </source>
</reference>
<dbReference type="AlphaFoldDB" id="E8X429"/>
<sequence length="78" mass="8743">MAIAVHIELTPEEESLLREAAQHEGKSVDDLVRGATLWLAQQEAADRASLQRSIDQADRGEFVPEEEMDARIARMLAR</sequence>
<keyword evidence="2" id="KW-1185">Reference proteome</keyword>
<organism evidence="2">
    <name type="scientific">Granulicella tundricola (strain ATCC BAA-1859 / DSM 23138 / MP5ACTX9)</name>
    <dbReference type="NCBI Taxonomy" id="1198114"/>
    <lineage>
        <taxon>Bacteria</taxon>
        <taxon>Pseudomonadati</taxon>
        <taxon>Acidobacteriota</taxon>
        <taxon>Terriglobia</taxon>
        <taxon>Terriglobales</taxon>
        <taxon>Acidobacteriaceae</taxon>
        <taxon>Granulicella</taxon>
    </lineage>
</organism>
<evidence type="ECO:0000313" key="2">
    <source>
        <dbReference type="Proteomes" id="UP000000343"/>
    </source>
</evidence>
<evidence type="ECO:0000313" key="1">
    <source>
        <dbReference type="EMBL" id="ADW70537.1"/>
    </source>
</evidence>